<evidence type="ECO:0000256" key="7">
    <source>
        <dbReference type="ARBA" id="ARBA00023136"/>
    </source>
</evidence>
<evidence type="ECO:0000256" key="4">
    <source>
        <dbReference type="ARBA" id="ARBA00022859"/>
    </source>
</evidence>
<keyword evidence="15" id="KW-1185">Reference proteome</keyword>
<evidence type="ECO:0000256" key="5">
    <source>
        <dbReference type="ARBA" id="ARBA00022989"/>
    </source>
</evidence>
<evidence type="ECO:0000259" key="13">
    <source>
        <dbReference type="PROSITE" id="PS50835"/>
    </source>
</evidence>
<evidence type="ECO:0000256" key="11">
    <source>
        <dbReference type="SAM" id="MobiDB-lite"/>
    </source>
</evidence>
<reference evidence="14" key="3">
    <citation type="submission" date="2025-09" db="UniProtKB">
        <authorList>
            <consortium name="Ensembl"/>
        </authorList>
    </citation>
    <scope>IDENTIFICATION</scope>
</reference>
<dbReference type="Proteomes" id="UP000007648">
    <property type="component" value="Unassembled WGS sequence"/>
</dbReference>
<dbReference type="GO" id="GO:0050776">
    <property type="term" value="P:regulation of immune response"/>
    <property type="evidence" value="ECO:0007669"/>
    <property type="project" value="InterPro"/>
</dbReference>
<dbReference type="GO" id="GO:0042288">
    <property type="term" value="F:MHC class I protein binding"/>
    <property type="evidence" value="ECO:0007669"/>
    <property type="project" value="InterPro"/>
</dbReference>
<dbReference type="InterPro" id="IPR013783">
    <property type="entry name" value="Ig-like_fold"/>
</dbReference>
<dbReference type="GO" id="GO:0002250">
    <property type="term" value="P:adaptive immune response"/>
    <property type="evidence" value="ECO:0007669"/>
    <property type="project" value="UniProtKB-KW"/>
</dbReference>
<comment type="subcellular location">
    <subcellularLocation>
        <location evidence="1">Membrane</location>
        <topology evidence="1">Single-pass type I membrane protein</topology>
    </subcellularLocation>
</comment>
<gene>
    <name evidence="14" type="primary">CD8B</name>
</gene>
<keyword evidence="2 12" id="KW-0812">Transmembrane</keyword>
<evidence type="ECO:0000256" key="8">
    <source>
        <dbReference type="ARBA" id="ARBA00023157"/>
    </source>
</evidence>
<sequence length="254" mass="27802">MEGQWAGGRGSSFPLAPPPARQPRSPRVPGPPGALPPELVAMQLLWLGLLLSVAISGISGGPTLLQSSEVLQVQTNHEAKIICEIRSAQTAQAVYWFRQLRPFGANNPYQFLAHSNSKIPSAREEGNGSQRFLVSGEPYRSTLRLLKMEPSDSGVYICAIIPGPQLVFGKGTLVNVVDVLPTTVKPTKKTTPRRRICNTKPSDVTQQNGTHCNILPLSLLVGCATVLLISLIVIIRLNYLWNLARHHFVKQLHR</sequence>
<reference evidence="14 15" key="1">
    <citation type="journal article" date="2011" name="Proc. Natl. Acad. Sci. U.S.A.">
        <title>Genetic diversity and population structure of the endangered marsupial Sarcophilus harrisii (Tasmanian devil).</title>
        <authorList>
            <person name="Miller W."/>
            <person name="Hayes V.M."/>
            <person name="Ratan A."/>
            <person name="Petersen D.C."/>
            <person name="Wittekindt N.E."/>
            <person name="Miller J."/>
            <person name="Walenz B."/>
            <person name="Knight J."/>
            <person name="Qi J."/>
            <person name="Zhao F."/>
            <person name="Wang Q."/>
            <person name="Bedoya-Reina O.C."/>
            <person name="Katiyar N."/>
            <person name="Tomsho L.P."/>
            <person name="Kasson L.M."/>
            <person name="Hardie R.A."/>
            <person name="Woodbridge P."/>
            <person name="Tindall E.A."/>
            <person name="Bertelsen M.F."/>
            <person name="Dixon D."/>
            <person name="Pyecroft S."/>
            <person name="Helgen K.M."/>
            <person name="Lesk A.M."/>
            <person name="Pringle T.H."/>
            <person name="Patterson N."/>
            <person name="Zhang Y."/>
            <person name="Kreiss A."/>
            <person name="Woods G.M."/>
            <person name="Jones M.E."/>
            <person name="Schuster S.C."/>
        </authorList>
    </citation>
    <scope>NUCLEOTIDE SEQUENCE [LARGE SCALE GENOMIC DNA]</scope>
</reference>
<dbReference type="GO" id="GO:0016020">
    <property type="term" value="C:membrane"/>
    <property type="evidence" value="ECO:0007669"/>
    <property type="project" value="UniProtKB-SubCell"/>
</dbReference>
<dbReference type="InterPro" id="IPR003599">
    <property type="entry name" value="Ig_sub"/>
</dbReference>
<feature type="region of interest" description="Disordered" evidence="11">
    <location>
        <begin position="1"/>
        <end position="32"/>
    </location>
</feature>
<dbReference type="Ensembl" id="ENSSHAT00000013352.2">
    <property type="protein sequence ID" value="ENSSHAP00000013243.2"/>
    <property type="gene ID" value="ENSSHAG00000011323.2"/>
</dbReference>
<proteinExistence type="predicted"/>
<reference evidence="14" key="2">
    <citation type="submission" date="2025-08" db="UniProtKB">
        <authorList>
            <consortium name="Ensembl"/>
        </authorList>
    </citation>
    <scope>IDENTIFICATION</scope>
</reference>
<evidence type="ECO:0000256" key="1">
    <source>
        <dbReference type="ARBA" id="ARBA00004479"/>
    </source>
</evidence>
<dbReference type="GeneTree" id="ENSGT00510000048998"/>
<dbReference type="PANTHER" id="PTHR11292">
    <property type="entry name" value="T-CELL SURFACE GLYCOPROTEIN CD8 BETA CHAIN"/>
    <property type="match status" value="1"/>
</dbReference>
<evidence type="ECO:0000256" key="3">
    <source>
        <dbReference type="ARBA" id="ARBA00022729"/>
    </source>
</evidence>
<protein>
    <recommendedName>
        <fullName evidence="13">Ig-like domain-containing protein</fullName>
    </recommendedName>
</protein>
<dbReference type="GO" id="GO:0009986">
    <property type="term" value="C:cell surface"/>
    <property type="evidence" value="ECO:0007669"/>
    <property type="project" value="TreeGrafter"/>
</dbReference>
<dbReference type="AlphaFoldDB" id="G3WCT8"/>
<keyword evidence="9" id="KW-0325">Glycoprotein</keyword>
<dbReference type="InterPro" id="IPR013106">
    <property type="entry name" value="Ig_V-set"/>
</dbReference>
<dbReference type="HOGENOM" id="CLU_089344_0_0_1"/>
<dbReference type="GO" id="GO:0015026">
    <property type="term" value="F:coreceptor activity"/>
    <property type="evidence" value="ECO:0007669"/>
    <property type="project" value="InterPro"/>
</dbReference>
<keyword evidence="8" id="KW-1015">Disulfide bond</keyword>
<keyword evidence="4" id="KW-0391">Immunity</keyword>
<evidence type="ECO:0000313" key="15">
    <source>
        <dbReference type="Proteomes" id="UP000007648"/>
    </source>
</evidence>
<evidence type="ECO:0000256" key="2">
    <source>
        <dbReference type="ARBA" id="ARBA00022692"/>
    </source>
</evidence>
<dbReference type="SMART" id="SM00409">
    <property type="entry name" value="IG"/>
    <property type="match status" value="1"/>
</dbReference>
<dbReference type="STRING" id="9305.ENSSHAP00000013243"/>
<dbReference type="eggNOG" id="ENOG502SANQ">
    <property type="taxonomic scope" value="Eukaryota"/>
</dbReference>
<dbReference type="InterPro" id="IPR007110">
    <property type="entry name" value="Ig-like_dom"/>
</dbReference>
<dbReference type="FunCoup" id="G3WCT8">
    <property type="interactions" value="438"/>
</dbReference>
<keyword evidence="3" id="KW-0732">Signal</keyword>
<organism evidence="14 15">
    <name type="scientific">Sarcophilus harrisii</name>
    <name type="common">Tasmanian devil</name>
    <name type="synonym">Sarcophilus laniarius</name>
    <dbReference type="NCBI Taxonomy" id="9305"/>
    <lineage>
        <taxon>Eukaryota</taxon>
        <taxon>Metazoa</taxon>
        <taxon>Chordata</taxon>
        <taxon>Craniata</taxon>
        <taxon>Vertebrata</taxon>
        <taxon>Euteleostomi</taxon>
        <taxon>Mammalia</taxon>
        <taxon>Metatheria</taxon>
        <taxon>Dasyuromorphia</taxon>
        <taxon>Dasyuridae</taxon>
        <taxon>Sarcophilus</taxon>
    </lineage>
</organism>
<accession>G3WCT8</accession>
<keyword evidence="7 12" id="KW-0472">Membrane</keyword>
<keyword evidence="5 12" id="KW-1133">Transmembrane helix</keyword>
<name>G3WCT8_SARHA</name>
<feature type="transmembrane region" description="Helical" evidence="12">
    <location>
        <begin position="214"/>
        <end position="235"/>
    </location>
</feature>
<dbReference type="InterPro" id="IPR042414">
    <property type="entry name" value="CD8B"/>
</dbReference>
<dbReference type="PANTHER" id="PTHR11292:SF7">
    <property type="entry name" value="T-CELL SURFACE GLYCOPROTEIN CD8 BETA CHAIN-RELATED"/>
    <property type="match status" value="1"/>
</dbReference>
<feature type="compositionally biased region" description="Gly residues" evidence="11">
    <location>
        <begin position="1"/>
        <end position="10"/>
    </location>
</feature>
<feature type="domain" description="Ig-like" evidence="13">
    <location>
        <begin position="62"/>
        <end position="160"/>
    </location>
</feature>
<dbReference type="InParanoid" id="G3WCT8"/>
<evidence type="ECO:0000256" key="6">
    <source>
        <dbReference type="ARBA" id="ARBA00023130"/>
    </source>
</evidence>
<dbReference type="SUPFAM" id="SSF48726">
    <property type="entry name" value="Immunoglobulin"/>
    <property type="match status" value="1"/>
</dbReference>
<dbReference type="Gene3D" id="2.60.40.10">
    <property type="entry name" value="Immunoglobulins"/>
    <property type="match status" value="1"/>
</dbReference>
<feature type="compositionally biased region" description="Pro residues" evidence="11">
    <location>
        <begin position="15"/>
        <end position="32"/>
    </location>
</feature>
<evidence type="ECO:0000256" key="9">
    <source>
        <dbReference type="ARBA" id="ARBA00023180"/>
    </source>
</evidence>
<evidence type="ECO:0000256" key="10">
    <source>
        <dbReference type="ARBA" id="ARBA00023319"/>
    </source>
</evidence>
<dbReference type="InterPro" id="IPR036179">
    <property type="entry name" value="Ig-like_dom_sf"/>
</dbReference>
<dbReference type="PROSITE" id="PS50835">
    <property type="entry name" value="IG_LIKE"/>
    <property type="match status" value="1"/>
</dbReference>
<evidence type="ECO:0000313" key="14">
    <source>
        <dbReference type="Ensembl" id="ENSSHAP00000013243.2"/>
    </source>
</evidence>
<dbReference type="Pfam" id="PF07686">
    <property type="entry name" value="V-set"/>
    <property type="match status" value="1"/>
</dbReference>
<keyword evidence="6" id="KW-1064">Adaptive immunity</keyword>
<evidence type="ECO:0000256" key="12">
    <source>
        <dbReference type="SAM" id="Phobius"/>
    </source>
</evidence>
<keyword evidence="10" id="KW-0393">Immunoglobulin domain</keyword>